<dbReference type="Gene3D" id="3.40.50.1820">
    <property type="entry name" value="alpha/beta hydrolase"/>
    <property type="match status" value="1"/>
</dbReference>
<proteinExistence type="inferred from homology"/>
<gene>
    <name evidence="5" type="ORF">MetMK1DRAFT_00030850</name>
</gene>
<feature type="domain" description="AB hydrolase-1" evidence="4">
    <location>
        <begin position="28"/>
        <end position="122"/>
    </location>
</feature>
<evidence type="ECO:0000256" key="1">
    <source>
        <dbReference type="ARBA" id="ARBA00004496"/>
    </source>
</evidence>
<evidence type="ECO:0000256" key="2">
    <source>
        <dbReference type="ARBA" id="ARBA00022490"/>
    </source>
</evidence>
<accession>H2C916</accession>
<dbReference type="GO" id="GO:0005737">
    <property type="term" value="C:cytoplasm"/>
    <property type="evidence" value="ECO:0007669"/>
    <property type="project" value="UniProtKB-SubCell"/>
</dbReference>
<name>H2C916_9CREN</name>
<reference evidence="5 6" key="1">
    <citation type="submission" date="2012-01" db="EMBL/GenBank/DDBJ databases">
        <title>Improved High-Quality Draft sequence of Metallosphaera yellowstonensis MK1.</title>
        <authorList>
            <consortium name="US DOE Joint Genome Institute"/>
            <person name="Lucas S."/>
            <person name="Han J."/>
            <person name="Cheng J.-F."/>
            <person name="Goodwin L."/>
            <person name="Pitluck S."/>
            <person name="Peters L."/>
            <person name="Teshima H."/>
            <person name="Detter J.C."/>
            <person name="Han C."/>
            <person name="Tapia R."/>
            <person name="Land M."/>
            <person name="Hauser L."/>
            <person name="Kyrpides N."/>
            <person name="Kozubal M."/>
            <person name="Macur R.E."/>
            <person name="Jay Z."/>
            <person name="Inskeep W."/>
            <person name="Woyke T."/>
        </authorList>
    </citation>
    <scope>NUCLEOTIDE SEQUENCE [LARGE SCALE GENOMIC DNA]</scope>
    <source>
        <strain evidence="5 6">MK1</strain>
    </source>
</reference>
<dbReference type="HOGENOM" id="CLU_020336_28_1_2"/>
<dbReference type="PANTHER" id="PTHR46197:SF3">
    <property type="entry name" value="AB HYDROLASE-1 DOMAIN-CONTAINING PROTEIN"/>
    <property type="match status" value="1"/>
</dbReference>
<evidence type="ECO:0000313" key="6">
    <source>
        <dbReference type="Proteomes" id="UP000003980"/>
    </source>
</evidence>
<dbReference type="Proteomes" id="UP000003980">
    <property type="component" value="Unassembled WGS sequence"/>
</dbReference>
<dbReference type="InterPro" id="IPR029058">
    <property type="entry name" value="AB_hydrolase_fold"/>
</dbReference>
<dbReference type="RefSeq" id="WP_009075285.1">
    <property type="nucleotide sequence ID" value="NZ_JH597770.1"/>
</dbReference>
<dbReference type="PANTHER" id="PTHR46197">
    <property type="entry name" value="PROTEIN ABHD14B-LIKE"/>
    <property type="match status" value="1"/>
</dbReference>
<dbReference type="AlphaFoldDB" id="H2C916"/>
<protein>
    <recommendedName>
        <fullName evidence="4">AB hydrolase-1 domain-containing protein</fullName>
    </recommendedName>
</protein>
<keyword evidence="6" id="KW-1185">Reference proteome</keyword>
<organism evidence="5 6">
    <name type="scientific">Metallosphaera yellowstonensis MK1</name>
    <dbReference type="NCBI Taxonomy" id="671065"/>
    <lineage>
        <taxon>Archaea</taxon>
        <taxon>Thermoproteota</taxon>
        <taxon>Thermoprotei</taxon>
        <taxon>Sulfolobales</taxon>
        <taxon>Sulfolobaceae</taxon>
        <taxon>Metallosphaera</taxon>
    </lineage>
</organism>
<dbReference type="Pfam" id="PF12697">
    <property type="entry name" value="Abhydrolase_6"/>
    <property type="match status" value="1"/>
</dbReference>
<comment type="subcellular location">
    <subcellularLocation>
        <location evidence="1">Cytoplasm</location>
    </subcellularLocation>
</comment>
<dbReference type="OrthoDB" id="7531at2157"/>
<evidence type="ECO:0000259" key="4">
    <source>
        <dbReference type="Pfam" id="PF12697"/>
    </source>
</evidence>
<dbReference type="InterPro" id="IPR000073">
    <property type="entry name" value="AB_hydrolase_1"/>
</dbReference>
<evidence type="ECO:0000313" key="5">
    <source>
        <dbReference type="EMBL" id="EHP68642.1"/>
    </source>
</evidence>
<dbReference type="EMBL" id="JH597770">
    <property type="protein sequence ID" value="EHP68642.1"/>
    <property type="molecule type" value="Genomic_DNA"/>
</dbReference>
<sequence>MSFTHAYVNVDGSRIYVIENSGKSEPNVVLFHGARFNAETWLGVGTLEALEKNDIRGISVDFPGYGKSEKGKWSDLADFVSDFLRVSGLQGSILLGPSMGGKAVLRYVIKGGRPRGLILVGAVGIDEVLSHVSSLSGIPLLLIWGREDSVSPVEDARELERRVSSAKLIFIGKQHACYLDDPEAFNEAVVEFAKNLKED</sequence>
<evidence type="ECO:0000256" key="3">
    <source>
        <dbReference type="ARBA" id="ARBA00037942"/>
    </source>
</evidence>
<comment type="similarity">
    <text evidence="3">Belongs to the AB hydrolase superfamily. ABHD14 family.</text>
</comment>
<dbReference type="eggNOG" id="arCOG01648">
    <property type="taxonomic scope" value="Archaea"/>
</dbReference>
<dbReference type="SUPFAM" id="SSF53474">
    <property type="entry name" value="alpha/beta-Hydrolases"/>
    <property type="match status" value="1"/>
</dbReference>
<keyword evidence="2" id="KW-0963">Cytoplasm</keyword>
<dbReference type="STRING" id="671065.MetMK1DRAFT_00030850"/>